<reference evidence="2 3" key="1">
    <citation type="journal article" date="2015" name="BMC Genomics">
        <title>Comparative genomics of Fructobacillus spp. and Leuconostoc spp. reveals niche-specific evolution of Fructobacillus spp.</title>
        <authorList>
            <person name="Endo A."/>
            <person name="Tanizawa Y."/>
            <person name="Tanaka N."/>
            <person name="Maeno S."/>
            <person name="Kumar H."/>
            <person name="Shiwa Y."/>
            <person name="Okada S."/>
            <person name="Yoshikawa H."/>
            <person name="Dicks L."/>
            <person name="Nakagawa J."/>
            <person name="Arita M."/>
        </authorList>
    </citation>
    <scope>NUCLEOTIDE SEQUENCE [LARGE SCALE GENOMIC DNA]</scope>
    <source>
        <strain evidence="2 3">JCM 12225</strain>
    </source>
</reference>
<feature type="transmembrane region" description="Helical" evidence="1">
    <location>
        <begin position="92"/>
        <end position="111"/>
    </location>
</feature>
<feature type="transmembrane region" description="Helical" evidence="1">
    <location>
        <begin position="123"/>
        <end position="143"/>
    </location>
</feature>
<keyword evidence="1" id="KW-0812">Transmembrane</keyword>
<proteinExistence type="predicted"/>
<dbReference type="AlphaFoldDB" id="A0A0K8MJ26"/>
<name>A0A0K8MJ26_9LACO</name>
<keyword evidence="3" id="KW-1185">Reference proteome</keyword>
<evidence type="ECO:0000313" key="2">
    <source>
        <dbReference type="EMBL" id="GAP00546.1"/>
    </source>
</evidence>
<evidence type="ECO:0000256" key="1">
    <source>
        <dbReference type="SAM" id="Phobius"/>
    </source>
</evidence>
<feature type="transmembrane region" description="Helical" evidence="1">
    <location>
        <begin position="183"/>
        <end position="200"/>
    </location>
</feature>
<keyword evidence="1" id="KW-0472">Membrane</keyword>
<organism evidence="2 3">
    <name type="scientific">Fructobacillus ficulneus</name>
    <dbReference type="NCBI Taxonomy" id="157463"/>
    <lineage>
        <taxon>Bacteria</taxon>
        <taxon>Bacillati</taxon>
        <taxon>Bacillota</taxon>
        <taxon>Bacilli</taxon>
        <taxon>Lactobacillales</taxon>
        <taxon>Lactobacillaceae</taxon>
        <taxon>Fructobacillus</taxon>
    </lineage>
</organism>
<accession>A0A0K8MJ26</accession>
<dbReference type="EMBL" id="DF968005">
    <property type="protein sequence ID" value="GAP00546.1"/>
    <property type="molecule type" value="Genomic_DNA"/>
</dbReference>
<evidence type="ECO:0000313" key="3">
    <source>
        <dbReference type="Proteomes" id="UP000253891"/>
    </source>
</evidence>
<protein>
    <submittedName>
        <fullName evidence="2">Uncharacterized protein</fullName>
    </submittedName>
</protein>
<dbReference type="STRING" id="157463.GCA_001047075_01427"/>
<dbReference type="Proteomes" id="UP000253891">
    <property type="component" value="Unassembled WGS sequence"/>
</dbReference>
<gene>
    <name evidence="2" type="ORF">FFIC_285650</name>
</gene>
<keyword evidence="1" id="KW-1133">Transmembrane helix</keyword>
<sequence>MGTNEKYEGMYADNDVAKDIALPTVQARKNYDDRQILNRLGQLGPLGLIHLWTEKLSILLDTSQIQDWYNGGFQSAPAWYQKRSYLFQKLTLITYAAATITLWLLLISRLVKWRPDLRQHQEVITFLAVMIALAYLAFHTILWETEPRYGQIILPLLLFITNALPQGQAVTEKKVHLRIYRRFWLQASLVGSSAAIFLIFSQHIQLDDNVVAAQQSQLSTQYKAKPTAIAPGTTLSEKIKLNKSADYIDVQVHANSTVTANLVDNQGNEVSRLTYSDGDYTSKEKIQPGSYRLVLTNQSSQNQLVDVVQTYNYQLSPYPLAINGTEYKDASLIFNVLLTEKR</sequence>